<gene>
    <name evidence="2" type="ORF">QE109_09520</name>
</gene>
<dbReference type="CDD" id="cd04301">
    <property type="entry name" value="NAT_SF"/>
    <property type="match status" value="1"/>
</dbReference>
<accession>A0ABT6NDD6</accession>
<dbReference type="EMBL" id="JARYZI010000005">
    <property type="protein sequence ID" value="MDH8678385.1"/>
    <property type="molecule type" value="Genomic_DNA"/>
</dbReference>
<evidence type="ECO:0000313" key="2">
    <source>
        <dbReference type="EMBL" id="MDH8678385.1"/>
    </source>
</evidence>
<dbReference type="SUPFAM" id="SSF55729">
    <property type="entry name" value="Acyl-CoA N-acyltransferases (Nat)"/>
    <property type="match status" value="1"/>
</dbReference>
<evidence type="ECO:0000313" key="3">
    <source>
        <dbReference type="Proteomes" id="UP001158045"/>
    </source>
</evidence>
<dbReference type="Pfam" id="PF13508">
    <property type="entry name" value="Acetyltransf_7"/>
    <property type="match status" value="1"/>
</dbReference>
<organism evidence="2 3">
    <name type="scientific">Fusibacter bizertensis</name>
    <dbReference type="NCBI Taxonomy" id="1488331"/>
    <lineage>
        <taxon>Bacteria</taxon>
        <taxon>Bacillati</taxon>
        <taxon>Bacillota</taxon>
        <taxon>Clostridia</taxon>
        <taxon>Eubacteriales</taxon>
        <taxon>Eubacteriales Family XII. Incertae Sedis</taxon>
        <taxon>Fusibacter</taxon>
    </lineage>
</organism>
<proteinExistence type="predicted"/>
<dbReference type="InterPro" id="IPR016181">
    <property type="entry name" value="Acyl_CoA_acyltransferase"/>
</dbReference>
<dbReference type="RefSeq" id="WP_281094228.1">
    <property type="nucleotide sequence ID" value="NZ_JARYZI010000005.1"/>
</dbReference>
<name>A0ABT6NDD6_9FIRM</name>
<sequence length="144" mass="16129">MIIELIGHYEEIIDRKDISELLGTLLMNPSYGKIQNIAQGIYAKTQGRFYIASDSGQLVGLMGFSKIDNNKLVVRHMAVSSGYNRQKIAEAILTEAIKSERVSIVTSEPGDEDVSFYKSYGFSVKKRVYDDAVGQKYDCVYTVN</sequence>
<protein>
    <submittedName>
        <fullName evidence="2">GNAT family N-acetyltransferase</fullName>
    </submittedName>
</protein>
<feature type="domain" description="N-acetyltransferase" evidence="1">
    <location>
        <begin position="1"/>
        <end position="144"/>
    </location>
</feature>
<dbReference type="InterPro" id="IPR000182">
    <property type="entry name" value="GNAT_dom"/>
</dbReference>
<comment type="caution">
    <text evidence="2">The sequence shown here is derived from an EMBL/GenBank/DDBJ whole genome shotgun (WGS) entry which is preliminary data.</text>
</comment>
<dbReference type="Gene3D" id="3.40.630.30">
    <property type="match status" value="1"/>
</dbReference>
<dbReference type="PROSITE" id="PS51186">
    <property type="entry name" value="GNAT"/>
    <property type="match status" value="1"/>
</dbReference>
<keyword evidence="3" id="KW-1185">Reference proteome</keyword>
<reference evidence="2 3" key="1">
    <citation type="submission" date="2023-04" db="EMBL/GenBank/DDBJ databases">
        <title>Fusibacter bizertensis strain WBS, isolated from littoral bottom sediments of the Arctic seas - biochemical and genomic analysis.</title>
        <authorList>
            <person name="Brioukhanov A.L."/>
        </authorList>
    </citation>
    <scope>NUCLEOTIDE SEQUENCE [LARGE SCALE GENOMIC DNA]</scope>
    <source>
        <strain evidence="2 3">WBS</strain>
    </source>
</reference>
<dbReference type="Proteomes" id="UP001158045">
    <property type="component" value="Unassembled WGS sequence"/>
</dbReference>
<evidence type="ECO:0000259" key="1">
    <source>
        <dbReference type="PROSITE" id="PS51186"/>
    </source>
</evidence>